<protein>
    <recommendedName>
        <fullName evidence="4">Lipoprotein</fullName>
    </recommendedName>
</protein>
<dbReference type="PROSITE" id="PS51257">
    <property type="entry name" value="PROKAR_LIPOPROTEIN"/>
    <property type="match status" value="1"/>
</dbReference>
<keyword evidence="3" id="KW-1185">Reference proteome</keyword>
<proteinExistence type="predicted"/>
<gene>
    <name evidence="2" type="ORF">PZA18_13695</name>
</gene>
<feature type="chain" id="PRO_5045172455" description="Lipoprotein" evidence="1">
    <location>
        <begin position="21"/>
        <end position="179"/>
    </location>
</feature>
<evidence type="ECO:0000313" key="3">
    <source>
        <dbReference type="Proteomes" id="UP001172778"/>
    </source>
</evidence>
<evidence type="ECO:0000256" key="1">
    <source>
        <dbReference type="SAM" id="SignalP"/>
    </source>
</evidence>
<dbReference type="RefSeq" id="WP_284101415.1">
    <property type="nucleotide sequence ID" value="NZ_JARRAF010000015.1"/>
</dbReference>
<dbReference type="Proteomes" id="UP001172778">
    <property type="component" value="Unassembled WGS sequence"/>
</dbReference>
<name>A0ABT7DYG4_9NEIS</name>
<accession>A0ABT7DYG4</accession>
<evidence type="ECO:0008006" key="4">
    <source>
        <dbReference type="Google" id="ProtNLM"/>
    </source>
</evidence>
<evidence type="ECO:0000313" key="2">
    <source>
        <dbReference type="EMBL" id="MDK2125103.1"/>
    </source>
</evidence>
<comment type="caution">
    <text evidence="2">The sequence shown here is derived from an EMBL/GenBank/DDBJ whole genome shotgun (WGS) entry which is preliminary data.</text>
</comment>
<sequence length="179" mass="19987">MKIKSLVLSAIACGVLVGCAGVQRPAKSELCVVATGCVATHTKVKIPLEVAAADKYAYSFIFTGIMPRNEKELFKSELEKNLDKHSMLGSLDSADKVLEIRFENFAMRHPVERLAFGWFAGRDEIRSTVFIKDRPTGLLLGQAQITTENSMEVFNDTDLIMEHAKKMVEMVINKKNHKQ</sequence>
<feature type="signal peptide" evidence="1">
    <location>
        <begin position="1"/>
        <end position="20"/>
    </location>
</feature>
<keyword evidence="1" id="KW-0732">Signal</keyword>
<dbReference type="EMBL" id="JARRAF010000015">
    <property type="protein sequence ID" value="MDK2125103.1"/>
    <property type="molecule type" value="Genomic_DNA"/>
</dbReference>
<organism evidence="2 3">
    <name type="scientific">Parachitinimonas caeni</name>
    <dbReference type="NCBI Taxonomy" id="3031301"/>
    <lineage>
        <taxon>Bacteria</taxon>
        <taxon>Pseudomonadati</taxon>
        <taxon>Pseudomonadota</taxon>
        <taxon>Betaproteobacteria</taxon>
        <taxon>Neisseriales</taxon>
        <taxon>Chitinibacteraceae</taxon>
        <taxon>Parachitinimonas</taxon>
    </lineage>
</organism>
<reference evidence="2" key="1">
    <citation type="submission" date="2023-03" db="EMBL/GenBank/DDBJ databases">
        <title>Chitinimonas shenzhenensis gen. nov., sp. nov., a novel member of family Burkholderiaceae isolated from activated sludge collected in Shen Zhen, China.</title>
        <authorList>
            <person name="Wang X."/>
        </authorList>
    </citation>
    <scope>NUCLEOTIDE SEQUENCE</scope>
    <source>
        <strain evidence="2">DQS-5</strain>
    </source>
</reference>